<evidence type="ECO:0000313" key="3">
    <source>
        <dbReference type="Proteomes" id="UP000298358"/>
    </source>
</evidence>
<evidence type="ECO:0008006" key="4">
    <source>
        <dbReference type="Google" id="ProtNLM"/>
    </source>
</evidence>
<reference evidence="2 3" key="1">
    <citation type="submission" date="2019-03" db="EMBL/GenBank/DDBJ databases">
        <title>Diversity of the mouse oral microbiome.</title>
        <authorList>
            <person name="Joseph S."/>
            <person name="Aduse-Opoku J."/>
            <person name="Curtis M."/>
            <person name="Wade W."/>
            <person name="Hashim A."/>
        </authorList>
    </citation>
    <scope>NUCLEOTIDE SEQUENCE [LARGE SCALE GENOMIC DNA]</scope>
    <source>
        <strain evidence="2 3">P1012</strain>
    </source>
</reference>
<dbReference type="RefSeq" id="WP_135115056.1">
    <property type="nucleotide sequence ID" value="NZ_JADGLL010000033.1"/>
</dbReference>
<accession>A0A4Y9FVD9</accession>
<sequence>MSDIASGYVIWVDTASLRGAAGQVDLAVAELEQAYAALRAAEWATPIAMGPSDSAGLATVAVELRDRVAGLASALRYTADVYEAADALWHIERFGHAPPTARASGDALGDIHAQYEGTGRDPVAEAQALLDEREENWDDELLANATLGLPYLTDWLPGTNSPREVGQQVFDTVTALGFGVIPPGSTLRPDPTPGDYSTKSEALRQAEARPPQKVADFVDRIPDDPRTNVRVEVHTFPDGHKEYAVYVRGTEDMMQDGDWNLLPGEEDGIEALDGNSNFDLYGRTEGESYRAVEQALRNAGAQPGDIVHGAGHSQGAMIIEWMAMQGTYDFRTVVSVAPPVQAMLGEETRHITLRYDDDPVAGLAGAGVPGAAGGPGSVVVRDVHHPGFGDPGDLDQLIEPHALEGYRELARDADASGDPRITGFHNEVARLNEATERQVSDSYISRTGEPG</sequence>
<dbReference type="OrthoDB" id="4790882at2"/>
<organism evidence="2 3">
    <name type="scientific">Microbacterium paludicola</name>
    <dbReference type="NCBI Taxonomy" id="300019"/>
    <lineage>
        <taxon>Bacteria</taxon>
        <taxon>Bacillati</taxon>
        <taxon>Actinomycetota</taxon>
        <taxon>Actinomycetes</taxon>
        <taxon>Micrococcales</taxon>
        <taxon>Microbacteriaceae</taxon>
        <taxon>Microbacterium</taxon>
    </lineage>
</organism>
<comment type="caution">
    <text evidence="2">The sequence shown here is derived from an EMBL/GenBank/DDBJ whole genome shotgun (WGS) entry which is preliminary data.</text>
</comment>
<gene>
    <name evidence="2" type="ORF">E4U02_11915</name>
</gene>
<keyword evidence="3" id="KW-1185">Reference proteome</keyword>
<name>A0A4Y9FVD9_9MICO</name>
<dbReference type="InterPro" id="IPR029058">
    <property type="entry name" value="AB_hydrolase_fold"/>
</dbReference>
<dbReference type="SUPFAM" id="SSF53474">
    <property type="entry name" value="alpha/beta-Hydrolases"/>
    <property type="match status" value="1"/>
</dbReference>
<dbReference type="EMBL" id="SPQB01000033">
    <property type="protein sequence ID" value="TFU32185.1"/>
    <property type="molecule type" value="Genomic_DNA"/>
</dbReference>
<protein>
    <recommendedName>
        <fullName evidence="4">Alpha/beta hydrolase</fullName>
    </recommendedName>
</protein>
<evidence type="ECO:0000256" key="1">
    <source>
        <dbReference type="SAM" id="MobiDB-lite"/>
    </source>
</evidence>
<evidence type="ECO:0000313" key="2">
    <source>
        <dbReference type="EMBL" id="TFU32185.1"/>
    </source>
</evidence>
<feature type="region of interest" description="Disordered" evidence="1">
    <location>
        <begin position="181"/>
        <end position="211"/>
    </location>
</feature>
<dbReference type="Proteomes" id="UP000298358">
    <property type="component" value="Unassembled WGS sequence"/>
</dbReference>
<proteinExistence type="predicted"/>
<dbReference type="AlphaFoldDB" id="A0A4Y9FVD9"/>